<evidence type="ECO:0000313" key="3">
    <source>
        <dbReference type="Proteomes" id="UP000177263"/>
    </source>
</evidence>
<gene>
    <name evidence="2" type="ORF">A2801_00620</name>
</gene>
<reference evidence="2 3" key="1">
    <citation type="journal article" date="2016" name="Nat. Commun.">
        <title>Thousands of microbial genomes shed light on interconnected biogeochemical processes in an aquifer system.</title>
        <authorList>
            <person name="Anantharaman K."/>
            <person name="Brown C.T."/>
            <person name="Hug L.A."/>
            <person name="Sharon I."/>
            <person name="Castelle C.J."/>
            <person name="Probst A.J."/>
            <person name="Thomas B.C."/>
            <person name="Singh A."/>
            <person name="Wilkins M.J."/>
            <person name="Karaoz U."/>
            <person name="Brodie E.L."/>
            <person name="Williams K.H."/>
            <person name="Hubbard S.S."/>
            <person name="Banfield J.F."/>
        </authorList>
    </citation>
    <scope>NUCLEOTIDE SEQUENCE [LARGE SCALE GENOMIC DNA]</scope>
</reference>
<evidence type="ECO:0000256" key="1">
    <source>
        <dbReference type="SAM" id="Coils"/>
    </source>
</evidence>
<protein>
    <submittedName>
        <fullName evidence="2">Uncharacterized protein</fullName>
    </submittedName>
</protein>
<dbReference type="Proteomes" id="UP000177263">
    <property type="component" value="Unassembled WGS sequence"/>
</dbReference>
<proteinExistence type="predicted"/>
<sequence length="96" mass="11275">MIKDDTISYVTNEKLDQAVDTILKGVDNLMKELRKEVRQEISEIRKEVNELREEMKQEFSFVRNDVKGLHAELSDTPSGKEFKDLKAKVYRHHPQS</sequence>
<dbReference type="SUPFAM" id="SSF58113">
    <property type="entry name" value="Apolipoprotein A-I"/>
    <property type="match status" value="1"/>
</dbReference>
<comment type="caution">
    <text evidence="2">The sequence shown here is derived from an EMBL/GenBank/DDBJ whole genome shotgun (WGS) entry which is preliminary data.</text>
</comment>
<evidence type="ECO:0000313" key="2">
    <source>
        <dbReference type="EMBL" id="OGM29660.1"/>
    </source>
</evidence>
<organism evidence="2 3">
    <name type="scientific">Candidatus Woesebacteria bacterium RIFCSPHIGHO2_01_FULL_41_10</name>
    <dbReference type="NCBI Taxonomy" id="1802500"/>
    <lineage>
        <taxon>Bacteria</taxon>
        <taxon>Candidatus Woeseibacteriota</taxon>
    </lineage>
</organism>
<dbReference type="AlphaFoldDB" id="A0A1F7YR48"/>
<dbReference type="Gene3D" id="1.20.58.130">
    <property type="match status" value="1"/>
</dbReference>
<keyword evidence="1" id="KW-0175">Coiled coil</keyword>
<name>A0A1F7YR48_9BACT</name>
<dbReference type="STRING" id="1802500.A2801_00620"/>
<accession>A0A1F7YR48</accession>
<feature type="coiled-coil region" evidence="1">
    <location>
        <begin position="23"/>
        <end position="58"/>
    </location>
</feature>
<dbReference type="EMBL" id="MGGM01000010">
    <property type="protein sequence ID" value="OGM29660.1"/>
    <property type="molecule type" value="Genomic_DNA"/>
</dbReference>